<feature type="transmembrane region" description="Helical" evidence="1">
    <location>
        <begin position="383"/>
        <end position="408"/>
    </location>
</feature>
<evidence type="ECO:0000259" key="2">
    <source>
        <dbReference type="Pfam" id="PF00326"/>
    </source>
</evidence>
<sequence length="453" mass="47607">MAPAVVGTYPTTSRLVEVQLDGAQVAAEIMEPIGAAGLLPGVVFLHGAGTGHHTAFTEQARALASAGIVALVPDKRLDTYTTNERDYVAMARDYHASVEAVRALPGVDPDRVGIYGESEGAWIAPVLAAEDPAIDFMALISAPVVAPRVQAAFATDSYLRNVGVPPGLMRAIPRATGVHVPGGGFDYVDFDATPYMTRVTQPVFMAYGTDDASMPIVQGPLQVMDQVAGGSDSVLLRYYAGANHGIRYGSSTGPLVEEFLEGLARWMLDPVGTTQLGPQIAGDTPVQRYVADVVPTPRWFADGQMLVWTTLGAVLVLALGPILWGAARLVARIRGRAAHTLPPPLARRSGTFAAVTLGTVVVLLGYVYQIAQLALNYRQNDLFVWGGWVALQALGVAAAALGVVSVGAAVRTLRTGGVRAFGVVGGLGWLCVHLGSAALLLVAAYWGVYSPLW</sequence>
<feature type="domain" description="Peptidase S9 prolyl oligopeptidase catalytic" evidence="2">
    <location>
        <begin position="90"/>
        <end position="260"/>
    </location>
</feature>
<organism evidence="3 4">
    <name type="scientific">Beutenbergia cavernae (strain ATCC BAA-8 / DSM 12333 / CCUG 43141 / JCM 11478 / NBRC 16432 / NCIMB 13614 / HKI 0122)</name>
    <dbReference type="NCBI Taxonomy" id="471853"/>
    <lineage>
        <taxon>Bacteria</taxon>
        <taxon>Bacillati</taxon>
        <taxon>Actinomycetota</taxon>
        <taxon>Actinomycetes</taxon>
        <taxon>Micrococcales</taxon>
        <taxon>Beutenbergiaceae</taxon>
        <taxon>Beutenbergia</taxon>
    </lineage>
</organism>
<dbReference type="PANTHER" id="PTHR43265:SF1">
    <property type="entry name" value="ESTERASE ESTD"/>
    <property type="match status" value="1"/>
</dbReference>
<dbReference type="EMBL" id="CP001618">
    <property type="protein sequence ID" value="ACQ80009.1"/>
    <property type="molecule type" value="Genomic_DNA"/>
</dbReference>
<name>C5C496_BEUC1</name>
<dbReference type="GO" id="GO:0004177">
    <property type="term" value="F:aminopeptidase activity"/>
    <property type="evidence" value="ECO:0007669"/>
    <property type="project" value="UniProtKB-KW"/>
</dbReference>
<gene>
    <name evidence="3" type="ordered locus">Bcav_1753</name>
</gene>
<dbReference type="Gene3D" id="3.40.50.1820">
    <property type="entry name" value="alpha/beta hydrolase"/>
    <property type="match status" value="1"/>
</dbReference>
<dbReference type="Pfam" id="PF00326">
    <property type="entry name" value="Peptidase_S9"/>
    <property type="match status" value="1"/>
</dbReference>
<dbReference type="InterPro" id="IPR029058">
    <property type="entry name" value="AB_hydrolase_fold"/>
</dbReference>
<dbReference type="AlphaFoldDB" id="C5C496"/>
<evidence type="ECO:0000256" key="1">
    <source>
        <dbReference type="SAM" id="Phobius"/>
    </source>
</evidence>
<keyword evidence="1" id="KW-0812">Transmembrane</keyword>
<evidence type="ECO:0000313" key="4">
    <source>
        <dbReference type="Proteomes" id="UP000007962"/>
    </source>
</evidence>
<dbReference type="InterPro" id="IPR001375">
    <property type="entry name" value="Peptidase_S9_cat"/>
</dbReference>
<dbReference type="PANTHER" id="PTHR43265">
    <property type="entry name" value="ESTERASE ESTD"/>
    <property type="match status" value="1"/>
</dbReference>
<feature type="transmembrane region" description="Helical" evidence="1">
    <location>
        <begin position="352"/>
        <end position="371"/>
    </location>
</feature>
<reference evidence="3 4" key="1">
    <citation type="journal article" date="2009" name="Stand. Genomic Sci.">
        <title>Complete genome sequence of Beutenbergia cavernae type strain (HKI 0122).</title>
        <authorList>
            <person name="Land M."/>
            <person name="Pukall R."/>
            <person name="Abt B."/>
            <person name="Goker M."/>
            <person name="Rohde M."/>
            <person name="Glavina Del Rio T."/>
            <person name="Tice H."/>
            <person name="Copeland A."/>
            <person name="Cheng J.F."/>
            <person name="Lucas S."/>
            <person name="Chen F."/>
            <person name="Nolan M."/>
            <person name="Bruce D."/>
            <person name="Goodwin L."/>
            <person name="Pitluck S."/>
            <person name="Ivanova N."/>
            <person name="Mavromatis K."/>
            <person name="Ovchinnikova G."/>
            <person name="Pati A."/>
            <person name="Chen A."/>
            <person name="Palaniappan K."/>
            <person name="Hauser L."/>
            <person name="Chang Y.J."/>
            <person name="Jefferies C.C."/>
            <person name="Saunders E."/>
            <person name="Brettin T."/>
            <person name="Detter J.C."/>
            <person name="Han C."/>
            <person name="Chain P."/>
            <person name="Bristow J."/>
            <person name="Eisen J.A."/>
            <person name="Markowitz V."/>
            <person name="Hugenholtz P."/>
            <person name="Kyrpides N.C."/>
            <person name="Klenk H.P."/>
            <person name="Lapidus A."/>
        </authorList>
    </citation>
    <scope>NUCLEOTIDE SEQUENCE [LARGE SCALE GENOMIC DNA]</scope>
    <source>
        <strain evidence="4">ATCC BAA-8 / DSM 12333 / NBRC 16432</strain>
    </source>
</reference>
<dbReference type="SUPFAM" id="SSF53474">
    <property type="entry name" value="alpha/beta-Hydrolases"/>
    <property type="match status" value="1"/>
</dbReference>
<dbReference type="HOGENOM" id="CLU_038552_0_0_11"/>
<dbReference type="STRING" id="471853.Bcav_1753"/>
<keyword evidence="1" id="KW-0472">Membrane</keyword>
<dbReference type="Proteomes" id="UP000007962">
    <property type="component" value="Chromosome"/>
</dbReference>
<keyword evidence="3" id="KW-0378">Hydrolase</keyword>
<keyword evidence="1" id="KW-1133">Transmembrane helix</keyword>
<dbReference type="GO" id="GO:0008236">
    <property type="term" value="F:serine-type peptidase activity"/>
    <property type="evidence" value="ECO:0007669"/>
    <property type="project" value="InterPro"/>
</dbReference>
<dbReference type="eggNOG" id="COG1506">
    <property type="taxonomic scope" value="Bacteria"/>
</dbReference>
<keyword evidence="3" id="KW-0645">Protease</keyword>
<keyword evidence="4" id="KW-1185">Reference proteome</keyword>
<feature type="transmembrane region" description="Helical" evidence="1">
    <location>
        <begin position="420"/>
        <end position="448"/>
    </location>
</feature>
<dbReference type="GO" id="GO:0052689">
    <property type="term" value="F:carboxylic ester hydrolase activity"/>
    <property type="evidence" value="ECO:0007669"/>
    <property type="project" value="TreeGrafter"/>
</dbReference>
<feature type="transmembrane region" description="Helical" evidence="1">
    <location>
        <begin position="305"/>
        <end position="331"/>
    </location>
</feature>
<evidence type="ECO:0000313" key="3">
    <source>
        <dbReference type="EMBL" id="ACQ80009.1"/>
    </source>
</evidence>
<protein>
    <submittedName>
        <fullName evidence="3">Dipeptidylaminopeptidase/acylaminoacyl-peptidase</fullName>
    </submittedName>
</protein>
<dbReference type="KEGG" id="bcv:Bcav_1753"/>
<dbReference type="GO" id="GO:0006508">
    <property type="term" value="P:proteolysis"/>
    <property type="evidence" value="ECO:0007669"/>
    <property type="project" value="InterPro"/>
</dbReference>
<keyword evidence="3" id="KW-0031">Aminopeptidase</keyword>
<dbReference type="InterPro" id="IPR053145">
    <property type="entry name" value="AB_hydrolase_Est10"/>
</dbReference>
<accession>C5C496</accession>
<proteinExistence type="predicted"/>